<name>A0A7D5D5D2_9PSED</name>
<reference evidence="2 3" key="1">
    <citation type="submission" date="2020-06" db="EMBL/GenBank/DDBJ databases">
        <title>Pseudomonas eucalypticola sp. nov., an endophyte of Eucalyptus dunnii leaves with biocontrol ability of eucalyptus leaf blight.</title>
        <authorList>
            <person name="Liu Y."/>
            <person name="Song Z."/>
            <person name="Zeng H."/>
            <person name="Lu M."/>
            <person name="Wang X."/>
            <person name="Lian X."/>
            <person name="Zhang Q."/>
        </authorList>
    </citation>
    <scope>NUCLEOTIDE SEQUENCE [LARGE SCALE GENOMIC DNA]</scope>
    <source>
        <strain evidence="2 3">NP-1</strain>
    </source>
</reference>
<dbReference type="SUPFAM" id="SSF55785">
    <property type="entry name" value="PYP-like sensor domain (PAS domain)"/>
    <property type="match status" value="1"/>
</dbReference>
<dbReference type="EMBL" id="CP056030">
    <property type="protein sequence ID" value="QKZ03477.1"/>
    <property type="molecule type" value="Genomic_DNA"/>
</dbReference>
<evidence type="ECO:0000313" key="3">
    <source>
        <dbReference type="Proteomes" id="UP000509568"/>
    </source>
</evidence>
<sequence length="160" mass="18498">MLGPELESQLRQIDEAYFHHTGRHLPMAIPGAPVDLQWVHEEAPYGLLAHDGSETPRFIYANEQALRCFDYPLEQFIGMVSELSSPPSQRTSRQHYLDRVRRAGYSFNYQGERYSRSGQTFQIYDGEIWEMSPPDAPSRLGQASLFWLTEVEIKAARHRL</sequence>
<dbReference type="Pfam" id="PF08670">
    <property type="entry name" value="MEKHLA"/>
    <property type="match status" value="1"/>
</dbReference>
<dbReference type="Proteomes" id="UP000509568">
    <property type="component" value="Chromosome"/>
</dbReference>
<dbReference type="InterPro" id="IPR035965">
    <property type="entry name" value="PAS-like_dom_sf"/>
</dbReference>
<feature type="domain" description="MEKHLA" evidence="1">
    <location>
        <begin position="10"/>
        <end position="146"/>
    </location>
</feature>
<evidence type="ECO:0000313" key="2">
    <source>
        <dbReference type="EMBL" id="QKZ03477.1"/>
    </source>
</evidence>
<evidence type="ECO:0000259" key="1">
    <source>
        <dbReference type="Pfam" id="PF08670"/>
    </source>
</evidence>
<dbReference type="InterPro" id="IPR013978">
    <property type="entry name" value="MEKHLA"/>
</dbReference>
<dbReference type="Gene3D" id="3.30.450.20">
    <property type="entry name" value="PAS domain"/>
    <property type="match status" value="1"/>
</dbReference>
<gene>
    <name evidence="2" type="ORF">HWQ56_06605</name>
</gene>
<organism evidence="2 3">
    <name type="scientific">Pseudomonas eucalypticola</name>
    <dbReference type="NCBI Taxonomy" id="2599595"/>
    <lineage>
        <taxon>Bacteria</taxon>
        <taxon>Pseudomonadati</taxon>
        <taxon>Pseudomonadota</taxon>
        <taxon>Gammaproteobacteria</taxon>
        <taxon>Pseudomonadales</taxon>
        <taxon>Pseudomonadaceae</taxon>
        <taxon>Pseudomonas</taxon>
    </lineage>
</organism>
<dbReference type="RefSeq" id="WP_158153869.1">
    <property type="nucleotide sequence ID" value="NZ_CP056030.1"/>
</dbReference>
<accession>A0A7D5D5D2</accession>
<proteinExistence type="predicted"/>
<keyword evidence="3" id="KW-1185">Reference proteome</keyword>
<dbReference type="KEGG" id="pez:HWQ56_06605"/>
<dbReference type="AlphaFoldDB" id="A0A7D5D5D2"/>
<protein>
    <submittedName>
        <fullName evidence="2">MEKHLA domain-containing protein</fullName>
    </submittedName>
</protein>